<keyword evidence="1" id="KW-0732">Signal</keyword>
<dbReference type="Proteomes" id="UP000191686">
    <property type="component" value="Unassembled WGS sequence"/>
</dbReference>
<protein>
    <recommendedName>
        <fullName evidence="4">Lipoprotein</fullName>
    </recommendedName>
</protein>
<name>A0ABD4UD38_9BURK</name>
<feature type="signal peptide" evidence="1">
    <location>
        <begin position="1"/>
        <end position="20"/>
    </location>
</feature>
<evidence type="ECO:0008006" key="4">
    <source>
        <dbReference type="Google" id="ProtNLM"/>
    </source>
</evidence>
<reference evidence="2 3" key="2">
    <citation type="journal article" date="2017" name="Front. Microbiol.">
        <title>Genomics Reveals a Unique Clone of Burkholderia cenocepacia Harboring an Actively Excising Novel Genomic Island.</title>
        <authorList>
            <person name="Patil P.P."/>
            <person name="Mali S."/>
            <person name="Midha S."/>
            <person name="Gautam V."/>
            <person name="Dash L."/>
            <person name="Kumar S."/>
            <person name="Shastri J."/>
            <person name="Singhal L."/>
            <person name="Patil P.B."/>
        </authorList>
    </citation>
    <scope>NUCLEOTIDE SEQUENCE [LARGE SCALE GENOMIC DNA]</scope>
    <source>
        <strain evidence="2 3">BC-19</strain>
    </source>
</reference>
<proteinExistence type="predicted"/>
<evidence type="ECO:0000313" key="3">
    <source>
        <dbReference type="Proteomes" id="UP000191686"/>
    </source>
</evidence>
<comment type="caution">
    <text evidence="2">The sequence shown here is derived from an EMBL/GenBank/DDBJ whole genome shotgun (WGS) entry which is preliminary data.</text>
</comment>
<dbReference type="RefSeq" id="WP_143262302.1">
    <property type="nucleotide sequence ID" value="NZ_JAIMHC010000001.1"/>
</dbReference>
<organism evidence="2 3">
    <name type="scientific">Burkholderia cenocepacia</name>
    <dbReference type="NCBI Taxonomy" id="95486"/>
    <lineage>
        <taxon>Bacteria</taxon>
        <taxon>Pseudomonadati</taxon>
        <taxon>Pseudomonadota</taxon>
        <taxon>Betaproteobacteria</taxon>
        <taxon>Burkholderiales</taxon>
        <taxon>Burkholderiaceae</taxon>
        <taxon>Burkholderia</taxon>
        <taxon>Burkholderia cepacia complex</taxon>
    </lineage>
</organism>
<feature type="chain" id="PRO_5044828702" description="Lipoprotein" evidence="1">
    <location>
        <begin position="21"/>
        <end position="122"/>
    </location>
</feature>
<sequence>MKKIMLAAVIGIASISVAQACEIEPHLKKCGEAIGFGSGEVKAKVTMDGTHPEDFTFKRIGNFLRIAYTGDMSKNRTGTIEITKADGTTSTRPMSIRAKEYDLGNGAITGLKSILDEMKPAK</sequence>
<dbReference type="AlphaFoldDB" id="A0ABD4UD38"/>
<gene>
    <name evidence="2" type="ORF">UE95_012305</name>
</gene>
<evidence type="ECO:0000313" key="2">
    <source>
        <dbReference type="EMBL" id="MCW3712069.1"/>
    </source>
</evidence>
<evidence type="ECO:0000256" key="1">
    <source>
        <dbReference type="SAM" id="SignalP"/>
    </source>
</evidence>
<accession>A0ABD4UD38</accession>
<dbReference type="PROSITE" id="PS51257">
    <property type="entry name" value="PROKAR_LIPOPROTEIN"/>
    <property type="match status" value="1"/>
</dbReference>
<reference evidence="2 3" key="1">
    <citation type="journal article" date="2017" name="Front. Microbiol.">
        <title>Genomics reveals a unique clone of Burkholderia cenocepacia harbouring an actively excising novel genomic island.</title>
        <authorList>
            <person name="Patil P."/>
            <person name="Mali S."/>
            <person name="Midha S."/>
            <person name="Gautam V."/>
            <person name="Dash L."/>
            <person name="Kumar S."/>
            <person name="Shastri J."/>
            <person name="Singhal L."/>
            <person name="Patil P.B."/>
        </authorList>
    </citation>
    <scope>NUCLEOTIDE SEQUENCE [LARGE SCALE GENOMIC DNA]</scope>
    <source>
        <strain evidence="2 3">BC-19</strain>
    </source>
</reference>
<dbReference type="EMBL" id="JYMX02000008">
    <property type="protein sequence ID" value="MCW3712069.1"/>
    <property type="molecule type" value="Genomic_DNA"/>
</dbReference>